<feature type="compositionally biased region" description="Basic and acidic residues" evidence="1">
    <location>
        <begin position="187"/>
        <end position="197"/>
    </location>
</feature>
<evidence type="ECO:0000313" key="4">
    <source>
        <dbReference type="Proteomes" id="UP000321947"/>
    </source>
</evidence>
<evidence type="ECO:0000256" key="1">
    <source>
        <dbReference type="SAM" id="MobiDB-lite"/>
    </source>
</evidence>
<accession>A0A5D3DKR4</accession>
<organism evidence="3 4">
    <name type="scientific">Cucumis melo var. makuwa</name>
    <name type="common">Oriental melon</name>
    <dbReference type="NCBI Taxonomy" id="1194695"/>
    <lineage>
        <taxon>Eukaryota</taxon>
        <taxon>Viridiplantae</taxon>
        <taxon>Streptophyta</taxon>
        <taxon>Embryophyta</taxon>
        <taxon>Tracheophyta</taxon>
        <taxon>Spermatophyta</taxon>
        <taxon>Magnoliopsida</taxon>
        <taxon>eudicotyledons</taxon>
        <taxon>Gunneridae</taxon>
        <taxon>Pentapetalae</taxon>
        <taxon>rosids</taxon>
        <taxon>fabids</taxon>
        <taxon>Cucurbitales</taxon>
        <taxon>Cucurbitaceae</taxon>
        <taxon>Benincaseae</taxon>
        <taxon>Cucumis</taxon>
    </lineage>
</organism>
<dbReference type="AlphaFoldDB" id="A0A5D3DKR4"/>
<dbReference type="Pfam" id="PF07727">
    <property type="entry name" value="RVT_2"/>
    <property type="match status" value="1"/>
</dbReference>
<keyword evidence="3" id="KW-0675">Receptor</keyword>
<sequence length="592" mass="66348">MIMGNQFSFVSIARNNGIPRISVGNSMIGPQEVTNAPPTSNRTQGVPMLGRLPAPLSPLALLLDLNSGGTIVTARHSRGLYILNDDTFEQHHASFSSQPYKPTQLFTLIHSDVWGPFKVTTSSGKRQNNIMLLFPHNHINPHNCLPLSIVTFGVPPRYGVAVLENVEEKNSGDETEVKTETSNNEAEQGHTEKLDKYDPSLDLPIALRKETFSPVAKLNTVRVLSVSVNKDWPLYQLDVKNAFLNGDLVEEVYMSPPPGFEAQFDQQTGKIAVLIAYVDDIVLSGDDQTEISQLKQRMVNEFEIKNLGNLKYFLRMEVVRSKEGISVSPRKYTLDLLTKTGMLGCHPAGTPIEFNCKLGNSDDQVPVDKEQYQHLAPYEEHMEAVKRILRYLKTTPGKRLMFRKTNKKTIEAYTNSDWARSVVDRKSTSGYCTFVWGNLGTLRSKKQSVVARSSAEAEYRATSLGLLLVLLTTQFSMIELNMLRLIGISSNKDLTMGAYAFRTSLRADSVLSQQGHPIEHFSEKDQSCKDNKLVNAFSDKDTLVTVLSTEVITFSYLPDLHEGGANLYSKHFKKLLQKKHSWGKLGRTFWAR</sequence>
<dbReference type="InterPro" id="IPR043502">
    <property type="entry name" value="DNA/RNA_pol_sf"/>
</dbReference>
<comment type="caution">
    <text evidence="3">The sequence shown here is derived from an EMBL/GenBank/DDBJ whole genome shotgun (WGS) entry which is preliminary data.</text>
</comment>
<dbReference type="PANTHER" id="PTHR11439:SF463">
    <property type="entry name" value="REVERSE TRANSCRIPTASE TY1_COPIA-TYPE DOMAIN-CONTAINING PROTEIN"/>
    <property type="match status" value="1"/>
</dbReference>
<dbReference type="Proteomes" id="UP000321947">
    <property type="component" value="Unassembled WGS sequence"/>
</dbReference>
<reference evidence="3 4" key="1">
    <citation type="submission" date="2019-08" db="EMBL/GenBank/DDBJ databases">
        <title>Draft genome sequences of two oriental melons (Cucumis melo L. var makuwa).</title>
        <authorList>
            <person name="Kwon S.-Y."/>
        </authorList>
    </citation>
    <scope>NUCLEOTIDE SEQUENCE [LARGE SCALE GENOMIC DNA]</scope>
    <source>
        <strain evidence="4">cv. Chang Bougi</strain>
        <tissue evidence="3">Leaf</tissue>
    </source>
</reference>
<dbReference type="InterPro" id="IPR013103">
    <property type="entry name" value="RVT_2"/>
</dbReference>
<dbReference type="CDD" id="cd09272">
    <property type="entry name" value="RNase_HI_RT_Ty1"/>
    <property type="match status" value="1"/>
</dbReference>
<gene>
    <name evidence="3" type="ORF">E5676_scaffold419G00570</name>
</gene>
<dbReference type="GO" id="GO:0016301">
    <property type="term" value="F:kinase activity"/>
    <property type="evidence" value="ECO:0007669"/>
    <property type="project" value="UniProtKB-KW"/>
</dbReference>
<dbReference type="PANTHER" id="PTHR11439">
    <property type="entry name" value="GAG-POL-RELATED RETROTRANSPOSON"/>
    <property type="match status" value="1"/>
</dbReference>
<name>A0A5D3DKR4_CUCMM</name>
<evidence type="ECO:0000313" key="3">
    <source>
        <dbReference type="EMBL" id="TYK23879.1"/>
    </source>
</evidence>
<evidence type="ECO:0000259" key="2">
    <source>
        <dbReference type="Pfam" id="PF07727"/>
    </source>
</evidence>
<dbReference type="EMBL" id="SSTD01004278">
    <property type="protein sequence ID" value="TYK23879.1"/>
    <property type="molecule type" value="Genomic_DNA"/>
</dbReference>
<keyword evidence="3" id="KW-0808">Transferase</keyword>
<protein>
    <submittedName>
        <fullName evidence="3">Cysteine-rich RLK (Receptor-like protein kinase) 8</fullName>
    </submittedName>
</protein>
<dbReference type="SUPFAM" id="SSF56672">
    <property type="entry name" value="DNA/RNA polymerases"/>
    <property type="match status" value="1"/>
</dbReference>
<feature type="compositionally biased region" description="Basic and acidic residues" evidence="1">
    <location>
        <begin position="166"/>
        <end position="179"/>
    </location>
</feature>
<feature type="domain" description="Reverse transcriptase Ty1/copia-type" evidence="2">
    <location>
        <begin position="210"/>
        <end position="271"/>
    </location>
</feature>
<feature type="region of interest" description="Disordered" evidence="1">
    <location>
        <begin position="166"/>
        <end position="197"/>
    </location>
</feature>
<proteinExistence type="predicted"/>
<keyword evidence="3" id="KW-0418">Kinase</keyword>